<reference evidence="7" key="2">
    <citation type="submission" date="2018-11" db="EMBL/GenBank/DDBJ databases">
        <title>Trombidioid mite genomics.</title>
        <authorList>
            <person name="Dong X."/>
        </authorList>
    </citation>
    <scope>NUCLEOTIDE SEQUENCE</scope>
    <source>
        <strain evidence="7">UoL-WK</strain>
    </source>
</reference>
<evidence type="ECO:0000313" key="6">
    <source>
        <dbReference type="EMBL" id="RWS11165.1"/>
    </source>
</evidence>
<evidence type="ECO:0000256" key="4">
    <source>
        <dbReference type="ARBA" id="ARBA00022679"/>
    </source>
</evidence>
<evidence type="ECO:0000313" key="7">
    <source>
        <dbReference type="EMBL" id="RWS15370.1"/>
    </source>
</evidence>
<organism evidence="7 8">
    <name type="scientific">Dinothrombium tinctorium</name>
    <dbReference type="NCBI Taxonomy" id="1965070"/>
    <lineage>
        <taxon>Eukaryota</taxon>
        <taxon>Metazoa</taxon>
        <taxon>Ecdysozoa</taxon>
        <taxon>Arthropoda</taxon>
        <taxon>Chelicerata</taxon>
        <taxon>Arachnida</taxon>
        <taxon>Acari</taxon>
        <taxon>Acariformes</taxon>
        <taxon>Trombidiformes</taxon>
        <taxon>Prostigmata</taxon>
        <taxon>Anystina</taxon>
        <taxon>Parasitengona</taxon>
        <taxon>Trombidioidea</taxon>
        <taxon>Trombidiidae</taxon>
        <taxon>Dinothrombium</taxon>
    </lineage>
</organism>
<proteinExistence type="inferred from homology"/>
<dbReference type="InterPro" id="IPR051993">
    <property type="entry name" value="Glycosyltransferase_8"/>
</dbReference>
<evidence type="ECO:0000313" key="8">
    <source>
        <dbReference type="Proteomes" id="UP000285301"/>
    </source>
</evidence>
<dbReference type="InterPro" id="IPR029044">
    <property type="entry name" value="Nucleotide-diphossugar_trans"/>
</dbReference>
<name>A0A443RJA4_9ACAR</name>
<keyword evidence="5" id="KW-0812">Transmembrane</keyword>
<evidence type="ECO:0000256" key="1">
    <source>
        <dbReference type="ARBA" id="ARBA00004606"/>
    </source>
</evidence>
<dbReference type="SUPFAM" id="SSF53448">
    <property type="entry name" value="Nucleotide-diphospho-sugar transferases"/>
    <property type="match status" value="1"/>
</dbReference>
<dbReference type="GO" id="GO:0016020">
    <property type="term" value="C:membrane"/>
    <property type="evidence" value="ECO:0007669"/>
    <property type="project" value="UniProtKB-SubCell"/>
</dbReference>
<reference evidence="7 8" key="1">
    <citation type="journal article" date="2018" name="Gigascience">
        <title>Genomes of trombidid mites reveal novel predicted allergens and laterally-transferred genes associated with secondary metabolism.</title>
        <authorList>
            <person name="Dong X."/>
            <person name="Chaisiri K."/>
            <person name="Xia D."/>
            <person name="Armstrong S.D."/>
            <person name="Fang Y."/>
            <person name="Donnelly M.J."/>
            <person name="Kadowaki T."/>
            <person name="McGarry J.W."/>
            <person name="Darby A.C."/>
            <person name="Makepeace B.L."/>
        </authorList>
    </citation>
    <scope>NUCLEOTIDE SEQUENCE [LARGE SCALE GENOMIC DNA]</scope>
    <source>
        <strain evidence="7">UoL-WK</strain>
    </source>
</reference>
<comment type="caution">
    <text evidence="7">The sequence shown here is derived from an EMBL/GenBank/DDBJ whole genome shotgun (WGS) entry which is preliminary data.</text>
</comment>
<dbReference type="STRING" id="1965070.A0A443RJA4"/>
<evidence type="ECO:0000256" key="5">
    <source>
        <dbReference type="ARBA" id="ARBA00022968"/>
    </source>
</evidence>
<dbReference type="Gene3D" id="3.90.550.10">
    <property type="entry name" value="Spore Coat Polysaccharide Biosynthesis Protein SpsA, Chain A"/>
    <property type="match status" value="1"/>
</dbReference>
<evidence type="ECO:0000256" key="3">
    <source>
        <dbReference type="ARBA" id="ARBA00022676"/>
    </source>
</evidence>
<comment type="similarity">
    <text evidence="2">Belongs to the glycosyltransferase 8 family.</text>
</comment>
<keyword evidence="8" id="KW-1185">Reference proteome</keyword>
<dbReference type="PANTHER" id="PTHR46012:SF2">
    <property type="entry name" value="IP22168P"/>
    <property type="match status" value="1"/>
</dbReference>
<protein>
    <submittedName>
        <fullName evidence="7">Glucoside xylosyltransferase 1-like protein</fullName>
    </submittedName>
</protein>
<dbReference type="OrthoDB" id="10266326at2759"/>
<keyword evidence="5" id="KW-0735">Signal-anchor</keyword>
<dbReference type="GO" id="GO:0016266">
    <property type="term" value="P:protein O-linked glycosylation via N-acetyl-galactosamine"/>
    <property type="evidence" value="ECO:0007669"/>
    <property type="project" value="TreeGrafter"/>
</dbReference>
<keyword evidence="3" id="KW-0328">Glycosyltransferase</keyword>
<evidence type="ECO:0000256" key="2">
    <source>
        <dbReference type="ARBA" id="ARBA00006351"/>
    </source>
</evidence>
<dbReference type="GO" id="GO:0035252">
    <property type="term" value="F:UDP-xylosyltransferase activity"/>
    <property type="evidence" value="ECO:0007669"/>
    <property type="project" value="TreeGrafter"/>
</dbReference>
<sequence>MSESQIAAMTPEQEDYSIGWYNRFAKHPYVEPLGVNSGVMLMNLTRMRNIEWASYLPSILDKYDSEIVWGDQDIINIYFHSHKGKISHLLTSEIIFVSKLDQLLVIPCEWNFRPDHCIYSEVCKTAKVGGAQLLHGNRDSFINDKLPVFKIIFNAIKEYEFNSEIRANLLLPLIKQLQIMQHTSCGKSYATIIKSLTSMYL</sequence>
<keyword evidence="4 7" id="KW-0808">Transferase</keyword>
<gene>
    <name evidence="7" type="ORF">B4U79_03136</name>
    <name evidence="6" type="ORF">B4U79_03324</name>
</gene>
<dbReference type="Proteomes" id="UP000285301">
    <property type="component" value="Unassembled WGS sequence"/>
</dbReference>
<accession>A0A443RJA4</accession>
<dbReference type="PANTHER" id="PTHR46012">
    <property type="entry name" value="IP22168P"/>
    <property type="match status" value="1"/>
</dbReference>
<dbReference type="EMBL" id="NCKU01000479">
    <property type="protein sequence ID" value="RWS15370.1"/>
    <property type="molecule type" value="Genomic_DNA"/>
</dbReference>
<dbReference type="EMBL" id="NCKU01001818">
    <property type="protein sequence ID" value="RWS11165.1"/>
    <property type="molecule type" value="Genomic_DNA"/>
</dbReference>
<dbReference type="AlphaFoldDB" id="A0A443RJA4"/>
<comment type="subcellular location">
    <subcellularLocation>
        <location evidence="1">Membrane</location>
        <topology evidence="1">Single-pass type II membrane protein</topology>
    </subcellularLocation>
</comment>